<protein>
    <submittedName>
        <fullName evidence="1">Uncharacterized protein</fullName>
    </submittedName>
</protein>
<dbReference type="EMBL" id="MIEK01000012">
    <property type="protein sequence ID" value="OEH83129.1"/>
    <property type="molecule type" value="Genomic_DNA"/>
</dbReference>
<comment type="caution">
    <text evidence="1">The sequence shown here is derived from an EMBL/GenBank/DDBJ whole genome shotgun (WGS) entry which is preliminary data.</text>
</comment>
<dbReference type="AlphaFoldDB" id="A0A1E5KZL7"/>
<name>A0A1E5KZL7_9ENTE</name>
<dbReference type="OrthoDB" id="2077718at2"/>
<gene>
    <name evidence="1" type="ORF">BCR26_02345</name>
</gene>
<sequence>MDNSKLKSYLKKFDSISLAKSIYTITSWISNRNYIGMLDKMNKTFIEIADEGGTIEISTYEDFKKMFQDLIPHLKDFYGYPEEFTSDTGEVRFYSDGSFKKIFIGNGSEDIYEACFFIESMVQDDEYLKTMWKEILLYEDFILSKLYLGEFSRSTEFECPPKEYFENVFDIYESLMNPKLKLFFQDFKSSNSELYDFFTKKNGYPIFLPVIKESFLEKIEQLLPLEHLKDSAWRAVINQVRDNFLPISSREIQAVFSVMLIEKKTNLETVIENSFVIWDISHVVIFVPDDLNEKLLDSLKFGIRDENYTLAGFSANGDLIKVSFESEMRMIVQKVEDVDISPNISKMMMFAKTDEAYIDMRGLMGIINFASDINEIVEFIKFSNDKASAEKIMNASGITSYFQIWQDMNKVIIEGSLDAMIVVPPYQSVEKTIEFFSSDMKYYPYDAGLEFSKIHHWNFVNEAKSDLSLIAKGGTGSADIFIAKDKSIVYQELYFIIEDMDEKTVETITSFHEIIINELDENKELILSLYRKNILEINLVSERVLKKNATKLSIIESKYCKKLIINSDDDTQVLLVKPDWEKIVNDNIISKEKSFENELILSFLKGGNFSDEKLLEKEIKKSNTEQRTSSISQIEIPYFIDPHLNFDSPKISAFKNVRKIMSKIIEKMGLETKEYEEAEILGVVRRFRNEIRNDLIKKIKNFDKIDLHKKLLNIYSTILFQINIHQERINEFQMIDYLREDSLNEFREQAIKLREESKTYRQVLEYLMEENLICDRINTARIITKQDLDELIAYSKWTLDFQTMSDSLSYGASGWNKLEIREDHVLEIKETDKYVRDAELLKKLRYVYGDYSYRDHEMDKQMLDLVDNAFQIETQISFKALFTTLTLLYSNSYVADIAQQEEVKVTNNIVETPINIIANLFLLETELPIEEFFKVLNFITINVDQISDNSGVIPVWEKKKRKNKLSAQPVLLIENNLIFSPISLYELKKSWFQGMMSFILPYNVGLEKTTKAIDEWKEYYEHKIVMDLATLFEETIYDVYPDKELYKLDPKGNHPRDLGDYDLIVINKEKKEILLFEVKYMRLSQTMKDSLGDQGKYFLNRKAKAKKFVRRVNYFQEHVNRIMSNLGFEENFVVKKYFLSNKNIRSFFKEYPFEVIGFKEFEQTYFN</sequence>
<dbReference type="Proteomes" id="UP000095256">
    <property type="component" value="Unassembled WGS sequence"/>
</dbReference>
<reference evidence="1 2" key="1">
    <citation type="submission" date="2016-09" db="EMBL/GenBank/DDBJ databases">
        <authorList>
            <person name="Capua I."/>
            <person name="De Benedictis P."/>
            <person name="Joannis T."/>
            <person name="Lombin L.H."/>
            <person name="Cattoli G."/>
        </authorList>
    </citation>
    <scope>NUCLEOTIDE SEQUENCE [LARGE SCALE GENOMIC DNA]</scope>
    <source>
        <strain evidence="1 2">LMG 25899</strain>
    </source>
</reference>
<evidence type="ECO:0000313" key="1">
    <source>
        <dbReference type="EMBL" id="OEH83129.1"/>
    </source>
</evidence>
<keyword evidence="2" id="KW-1185">Reference proteome</keyword>
<accession>A0A1E5KZL7</accession>
<proteinExistence type="predicted"/>
<dbReference type="STRING" id="762845.BCR26_02345"/>
<dbReference type="RefSeq" id="WP_069698084.1">
    <property type="nucleotide sequence ID" value="NZ_JAGGMA010000002.1"/>
</dbReference>
<organism evidence="1 2">
    <name type="scientific">Enterococcus rivorum</name>
    <dbReference type="NCBI Taxonomy" id="762845"/>
    <lineage>
        <taxon>Bacteria</taxon>
        <taxon>Bacillati</taxon>
        <taxon>Bacillota</taxon>
        <taxon>Bacilli</taxon>
        <taxon>Lactobacillales</taxon>
        <taxon>Enterococcaceae</taxon>
        <taxon>Enterococcus</taxon>
    </lineage>
</organism>
<evidence type="ECO:0000313" key="2">
    <source>
        <dbReference type="Proteomes" id="UP000095256"/>
    </source>
</evidence>